<proteinExistence type="predicted"/>
<dbReference type="AlphaFoldDB" id="F9D344"/>
<gene>
    <name evidence="1" type="ORF">HMPREF9136_1272</name>
</gene>
<protein>
    <submittedName>
        <fullName evidence="1">Uncharacterized protein</fullName>
    </submittedName>
</protein>
<dbReference type="Proteomes" id="UP000007820">
    <property type="component" value="Unassembled WGS sequence"/>
</dbReference>
<evidence type="ECO:0000313" key="1">
    <source>
        <dbReference type="EMBL" id="EGQ15104.1"/>
    </source>
</evidence>
<reference evidence="1 2" key="1">
    <citation type="submission" date="2011-04" db="EMBL/GenBank/DDBJ databases">
        <authorList>
            <person name="Muzny D."/>
            <person name="Qin X."/>
            <person name="Deng J."/>
            <person name="Jiang H."/>
            <person name="Liu Y."/>
            <person name="Qu J."/>
            <person name="Song X.-Z."/>
            <person name="Zhang L."/>
            <person name="Thornton R."/>
            <person name="Coyle M."/>
            <person name="Francisco L."/>
            <person name="Jackson L."/>
            <person name="Javaid M."/>
            <person name="Korchina V."/>
            <person name="Kovar C."/>
            <person name="Mata R."/>
            <person name="Mathew T."/>
            <person name="Ngo R."/>
            <person name="Nguyen L."/>
            <person name="Nguyen N."/>
            <person name="Okwuonu G."/>
            <person name="Ongeri F."/>
            <person name="Pham C."/>
            <person name="Simmons D."/>
            <person name="Wilczek-Boney K."/>
            <person name="Hale W."/>
            <person name="Jakkamsetti A."/>
            <person name="Pham P."/>
            <person name="Ruth R."/>
            <person name="San Lucas F."/>
            <person name="Warren J."/>
            <person name="Zhang J."/>
            <person name="Zhao Z."/>
            <person name="Zhou C."/>
            <person name="Zhu D."/>
            <person name="Lee S."/>
            <person name="Bess C."/>
            <person name="Blankenburg K."/>
            <person name="Forbes L."/>
            <person name="Fu Q."/>
            <person name="Gubbala S."/>
            <person name="Hirani K."/>
            <person name="Jayaseelan J.C."/>
            <person name="Lara F."/>
            <person name="Munidasa M."/>
            <person name="Palculict T."/>
            <person name="Patil S."/>
            <person name="Pu L.-L."/>
            <person name="Saada N."/>
            <person name="Tang L."/>
            <person name="Weissenberger G."/>
            <person name="Zhu Y."/>
            <person name="Hemphill L."/>
            <person name="Shang Y."/>
            <person name="Youmans B."/>
            <person name="Ayvaz T."/>
            <person name="Ross M."/>
            <person name="Santibanez J."/>
            <person name="Aqrawi P."/>
            <person name="Gross S."/>
            <person name="Joshi V."/>
            <person name="Fowler G."/>
            <person name="Nazareth L."/>
            <person name="Reid J."/>
            <person name="Worley K."/>
            <person name="Petrosino J."/>
            <person name="Highlander S."/>
            <person name="Gibbs R."/>
        </authorList>
    </citation>
    <scope>NUCLEOTIDE SEQUENCE [LARGE SCALE GENOMIC DNA]</scope>
    <source>
        <strain evidence="1 2">DSM 3688</strain>
    </source>
</reference>
<dbReference type="EMBL" id="AFPW01000018">
    <property type="protein sequence ID" value="EGQ15104.1"/>
    <property type="molecule type" value="Genomic_DNA"/>
</dbReference>
<accession>F9D344</accession>
<organism evidence="1 2">
    <name type="scientific">Prevotella dentalis (strain ATCC 49559 / DSM 3688 / JCM 13448 / NCTC 12043 / ES 2772)</name>
    <name type="common">Mitsuokella dentalis</name>
    <dbReference type="NCBI Taxonomy" id="908937"/>
    <lineage>
        <taxon>Bacteria</taxon>
        <taxon>Pseudomonadati</taxon>
        <taxon>Bacteroidota</taxon>
        <taxon>Bacteroidia</taxon>
        <taxon>Bacteroidales</taxon>
        <taxon>Prevotellaceae</taxon>
        <taxon>Prevotella</taxon>
    </lineage>
</organism>
<sequence>MFCMCFPREMFTFRCLGQISRGKSSLPVVLDKFPEGNAHFPLSWTNFPWEMFTSRCLGQISRGKSSLPVFYGLTKTTDNNSQQRQCRGAALFSVVVRCLF</sequence>
<comment type="caution">
    <text evidence="1">The sequence shown here is derived from an EMBL/GenBank/DDBJ whole genome shotgun (WGS) entry which is preliminary data.</text>
</comment>
<name>F9D344_PREDD</name>
<evidence type="ECO:0000313" key="2">
    <source>
        <dbReference type="Proteomes" id="UP000007820"/>
    </source>
</evidence>